<evidence type="ECO:0000313" key="2">
    <source>
        <dbReference type="Proteomes" id="UP000822476"/>
    </source>
</evidence>
<dbReference type="OrthoDB" id="6236453at2759"/>
<gene>
    <name evidence="1" type="ORF">EG68_09608</name>
</gene>
<proteinExistence type="predicted"/>
<protein>
    <submittedName>
        <fullName evidence="1">Uncharacterized protein</fullName>
    </submittedName>
</protein>
<name>A0A8S9YL56_9TREM</name>
<keyword evidence="2" id="KW-1185">Reference proteome</keyword>
<dbReference type="Proteomes" id="UP000822476">
    <property type="component" value="Unassembled WGS sequence"/>
</dbReference>
<reference evidence="1" key="1">
    <citation type="submission" date="2019-07" db="EMBL/GenBank/DDBJ databases">
        <title>Annotation for the trematode Paragonimus miyazaki's.</title>
        <authorList>
            <person name="Choi Y.-J."/>
        </authorList>
    </citation>
    <scope>NUCLEOTIDE SEQUENCE</scope>
    <source>
        <strain evidence="1">Japan</strain>
    </source>
</reference>
<evidence type="ECO:0000313" key="1">
    <source>
        <dbReference type="EMBL" id="KAF7255579.1"/>
    </source>
</evidence>
<accession>A0A8S9YL56</accession>
<organism evidence="1 2">
    <name type="scientific">Paragonimus skrjabini miyazakii</name>
    <dbReference type="NCBI Taxonomy" id="59628"/>
    <lineage>
        <taxon>Eukaryota</taxon>
        <taxon>Metazoa</taxon>
        <taxon>Spiralia</taxon>
        <taxon>Lophotrochozoa</taxon>
        <taxon>Platyhelminthes</taxon>
        <taxon>Trematoda</taxon>
        <taxon>Digenea</taxon>
        <taxon>Plagiorchiida</taxon>
        <taxon>Troglotremata</taxon>
        <taxon>Troglotrematidae</taxon>
        <taxon>Paragonimus</taxon>
    </lineage>
</organism>
<comment type="caution">
    <text evidence="1">The sequence shown here is derived from an EMBL/GenBank/DDBJ whole genome shotgun (WGS) entry which is preliminary data.</text>
</comment>
<dbReference type="AlphaFoldDB" id="A0A8S9YL56"/>
<sequence length="374" mass="41127">MSGLKVSPCSVVDATVSRPLLLRSSSSKALLCSCGLTLHGQLPIEIVPHSLFTRNPDKLYSFVHQLTDTVISQTRFSHKFGTYQSSGADSTCPNGGDWWTALVVNERLTDFAHIWSTLLRYEELFNTSKLSDRSTLQQLVTLCPSASDRTCDKSSCPCNGLQLRLGTVSTGLCPGPLSFWAPCSQVFAFQLVMAWAKLSMEEQERACPLETTNRPDSNLCRASYGVLENWVDLLTLGRLSALATNSVQIEPDAPSFLEESSCPLSPQSSKKRSNKELVILKSDLCTGPDSLVDKPRLVTIVVRDSEAEGNEYGLFDSYPAPWSKLAHSWRVAVDKRIGQPGTLVVDLQHASQSVTLHTLVTDIMRSCLMFCTNT</sequence>
<dbReference type="EMBL" id="JTDE01003848">
    <property type="protein sequence ID" value="KAF7255579.1"/>
    <property type="molecule type" value="Genomic_DNA"/>
</dbReference>